<dbReference type="InterPro" id="IPR011258">
    <property type="entry name" value="BPG-indep_PGM_N"/>
</dbReference>
<keyword evidence="5 10" id="KW-0479">Metal-binding</keyword>
<evidence type="ECO:0000259" key="14">
    <source>
        <dbReference type="Pfam" id="PF01676"/>
    </source>
</evidence>
<evidence type="ECO:0000256" key="12">
    <source>
        <dbReference type="PIRSR" id="PIRSR001492-2"/>
    </source>
</evidence>
<comment type="cofactor">
    <cofactor evidence="10">
        <name>Mn(2+)</name>
        <dbReference type="ChEBI" id="CHEBI:29035"/>
    </cofactor>
    <text evidence="10">Binds 2 manganese ions per subunit.</text>
</comment>
<protein>
    <recommendedName>
        <fullName evidence="9 10">2,3-bisphosphoglycerate-independent phosphoglycerate mutase</fullName>
        <shortName evidence="10">BPG-independent PGAM</shortName>
        <shortName evidence="10">Phosphoglyceromutase</shortName>
        <shortName evidence="10">iPGM</shortName>
        <ecNumber evidence="4 10">5.4.2.12</ecNumber>
    </recommendedName>
</protein>
<dbReference type="CDD" id="cd16010">
    <property type="entry name" value="iPGM"/>
    <property type="match status" value="1"/>
</dbReference>
<dbReference type="OrthoDB" id="9800863at2"/>
<dbReference type="InterPro" id="IPR017850">
    <property type="entry name" value="Alkaline_phosphatase_core_sf"/>
</dbReference>
<dbReference type="PANTHER" id="PTHR31637">
    <property type="entry name" value="2,3-BISPHOSPHOGLYCERATE-INDEPENDENT PHOSPHOGLYCERATE MUTASE"/>
    <property type="match status" value="1"/>
</dbReference>
<comment type="function">
    <text evidence="10">Catalyzes the interconversion of 2-phosphoglycerate and 3-phosphoglycerate.</text>
</comment>
<evidence type="ECO:0000256" key="13">
    <source>
        <dbReference type="PIRSR" id="PIRSR001492-3"/>
    </source>
</evidence>
<dbReference type="PATRIC" id="fig|1125411.7.peg.27"/>
<name>A0A0M4M158_9GAMM</name>
<dbReference type="InterPro" id="IPR036646">
    <property type="entry name" value="PGAM_B_sf"/>
</dbReference>
<dbReference type="GO" id="GO:0030145">
    <property type="term" value="F:manganese ion binding"/>
    <property type="evidence" value="ECO:0007669"/>
    <property type="project" value="UniProtKB-UniRule"/>
</dbReference>
<evidence type="ECO:0000313" key="17">
    <source>
        <dbReference type="Proteomes" id="UP000068905"/>
    </source>
</evidence>
<dbReference type="Pfam" id="PF01676">
    <property type="entry name" value="Metalloenzyme"/>
    <property type="match status" value="1"/>
</dbReference>
<comment type="catalytic activity">
    <reaction evidence="1 10">
        <text>(2R)-2-phosphoglycerate = (2R)-3-phosphoglycerate</text>
        <dbReference type="Rhea" id="RHEA:15901"/>
        <dbReference type="ChEBI" id="CHEBI:58272"/>
        <dbReference type="ChEBI" id="CHEBI:58289"/>
        <dbReference type="EC" id="5.4.2.12"/>
    </reaction>
</comment>
<evidence type="ECO:0000256" key="2">
    <source>
        <dbReference type="ARBA" id="ARBA00004798"/>
    </source>
</evidence>
<dbReference type="GO" id="GO:0004619">
    <property type="term" value="F:phosphoglycerate mutase activity"/>
    <property type="evidence" value="ECO:0007669"/>
    <property type="project" value="UniProtKB-UniRule"/>
</dbReference>
<dbReference type="FunFam" id="3.40.1450.10:FF:000001">
    <property type="entry name" value="2,3-bisphosphoglycerate-independent phosphoglycerate mutase"/>
    <property type="match status" value="1"/>
</dbReference>
<feature type="binding site" evidence="10 13">
    <location>
        <position position="460"/>
    </location>
    <ligand>
        <name>Mn(2+)</name>
        <dbReference type="ChEBI" id="CHEBI:29035"/>
        <label>1</label>
    </ligand>
</feature>
<gene>
    <name evidence="10" type="primary">gpmI</name>
    <name evidence="16" type="ORF">W908_00140</name>
</gene>
<evidence type="ECO:0000256" key="7">
    <source>
        <dbReference type="ARBA" id="ARBA00023211"/>
    </source>
</evidence>
<evidence type="ECO:0000259" key="15">
    <source>
        <dbReference type="Pfam" id="PF06415"/>
    </source>
</evidence>
<feature type="active site" description="Phosphoserine intermediate" evidence="10 11">
    <location>
        <position position="65"/>
    </location>
</feature>
<proteinExistence type="inferred from homology"/>
<feature type="binding site" evidence="10 12">
    <location>
        <begin position="260"/>
        <end position="263"/>
    </location>
    <ligand>
        <name>substrate</name>
    </ligand>
</feature>
<dbReference type="Proteomes" id="UP000068905">
    <property type="component" value="Chromosome"/>
</dbReference>
<feature type="binding site" evidence="10 13">
    <location>
        <position position="65"/>
    </location>
    <ligand>
        <name>Mn(2+)</name>
        <dbReference type="ChEBI" id="CHEBI:29035"/>
        <label>2</label>
    </ligand>
</feature>
<dbReference type="InterPro" id="IPR005995">
    <property type="entry name" value="Pgm_bpd_ind"/>
</dbReference>
<dbReference type="EMBL" id="CP006911">
    <property type="protein sequence ID" value="ALE01154.1"/>
    <property type="molecule type" value="Genomic_DNA"/>
</dbReference>
<dbReference type="HAMAP" id="MF_01038">
    <property type="entry name" value="GpmI"/>
    <property type="match status" value="1"/>
</dbReference>
<feature type="binding site" evidence="10 12">
    <location>
        <position position="126"/>
    </location>
    <ligand>
        <name>substrate</name>
    </ligand>
</feature>
<keyword evidence="6 10" id="KW-0324">Glycolysis</keyword>
<feature type="binding site" evidence="10 13">
    <location>
        <position position="404"/>
    </location>
    <ligand>
        <name>Mn(2+)</name>
        <dbReference type="ChEBI" id="CHEBI:29035"/>
        <label>1</label>
    </ligand>
</feature>
<keyword evidence="7 10" id="KW-0464">Manganese</keyword>
<dbReference type="SUPFAM" id="SSF53649">
    <property type="entry name" value="Alkaline phosphatase-like"/>
    <property type="match status" value="1"/>
</dbReference>
<dbReference type="AlphaFoldDB" id="A0A0M4M158"/>
<dbReference type="STRING" id="1125411.W908_00140"/>
<dbReference type="InterPro" id="IPR006124">
    <property type="entry name" value="Metalloenzyme"/>
</dbReference>
<evidence type="ECO:0000256" key="9">
    <source>
        <dbReference type="ARBA" id="ARBA00071648"/>
    </source>
</evidence>
<feature type="binding site" evidence="10 13">
    <location>
        <position position="400"/>
    </location>
    <ligand>
        <name>Mn(2+)</name>
        <dbReference type="ChEBI" id="CHEBI:29035"/>
        <label>1</label>
    </ligand>
</feature>
<feature type="binding site" evidence="10 13">
    <location>
        <position position="441"/>
    </location>
    <ligand>
        <name>Mn(2+)</name>
        <dbReference type="ChEBI" id="CHEBI:29035"/>
        <label>2</label>
    </ligand>
</feature>
<comment type="pathway">
    <text evidence="2 10">Carbohydrate degradation; glycolysis; pyruvate from D-glyceraldehyde 3-phosphate: step 3/5.</text>
</comment>
<dbReference type="Gene3D" id="3.40.720.10">
    <property type="entry name" value="Alkaline Phosphatase, subunit A"/>
    <property type="match status" value="1"/>
</dbReference>
<evidence type="ECO:0000256" key="1">
    <source>
        <dbReference type="ARBA" id="ARBA00000370"/>
    </source>
</evidence>
<reference evidence="16 17" key="1">
    <citation type="journal article" date="2015" name="Genome Announc.">
        <title>Genome Sequence of 'Candidatus Thioglobus singularis' Strain PS1, a Mixotroph from the SUP05 Clade of Marine Gammaproteobacteria.</title>
        <authorList>
            <person name="Marshall K.T."/>
            <person name="Morris R.M."/>
        </authorList>
    </citation>
    <scope>NUCLEOTIDE SEQUENCE [LARGE SCALE GENOMIC DNA]</scope>
    <source>
        <strain evidence="16 17">PS1</strain>
    </source>
</reference>
<dbReference type="EC" id="5.4.2.12" evidence="4 10"/>
<dbReference type="Pfam" id="PF06415">
    <property type="entry name" value="iPGM_N"/>
    <property type="match status" value="1"/>
</dbReference>
<comment type="subunit">
    <text evidence="10">Monomer.</text>
</comment>
<evidence type="ECO:0000256" key="6">
    <source>
        <dbReference type="ARBA" id="ARBA00023152"/>
    </source>
</evidence>
<dbReference type="GO" id="GO:0006007">
    <property type="term" value="P:glucose catabolic process"/>
    <property type="evidence" value="ECO:0007669"/>
    <property type="project" value="InterPro"/>
</dbReference>
<feature type="binding site" evidence="10 13">
    <location>
        <position position="442"/>
    </location>
    <ligand>
        <name>Mn(2+)</name>
        <dbReference type="ChEBI" id="CHEBI:29035"/>
        <label>2</label>
    </ligand>
</feature>
<dbReference type="GO" id="GO:0006096">
    <property type="term" value="P:glycolytic process"/>
    <property type="evidence" value="ECO:0007669"/>
    <property type="project" value="UniProtKB-UniRule"/>
</dbReference>
<evidence type="ECO:0000256" key="11">
    <source>
        <dbReference type="PIRSR" id="PIRSR001492-1"/>
    </source>
</evidence>
<evidence type="ECO:0000313" key="16">
    <source>
        <dbReference type="EMBL" id="ALE01154.1"/>
    </source>
</evidence>
<feature type="binding site" evidence="10 12">
    <location>
        <begin position="156"/>
        <end position="157"/>
    </location>
    <ligand>
        <name>substrate</name>
    </ligand>
</feature>
<evidence type="ECO:0000256" key="3">
    <source>
        <dbReference type="ARBA" id="ARBA00008819"/>
    </source>
</evidence>
<dbReference type="PIRSF" id="PIRSF001492">
    <property type="entry name" value="IPGAM"/>
    <property type="match status" value="1"/>
</dbReference>
<dbReference type="UniPathway" id="UPA00109">
    <property type="reaction ID" value="UER00186"/>
</dbReference>
<feature type="binding site" evidence="10 12">
    <location>
        <position position="188"/>
    </location>
    <ligand>
        <name>substrate</name>
    </ligand>
</feature>
<feature type="domain" description="BPG-independent PGAM N-terminal" evidence="15">
    <location>
        <begin position="85"/>
        <end position="297"/>
    </location>
</feature>
<evidence type="ECO:0000256" key="10">
    <source>
        <dbReference type="HAMAP-Rule" id="MF_01038"/>
    </source>
</evidence>
<feature type="binding site" evidence="10 13">
    <location>
        <position position="15"/>
    </location>
    <ligand>
        <name>Mn(2+)</name>
        <dbReference type="ChEBI" id="CHEBI:29035"/>
        <label>2</label>
    </ligand>
</feature>
<evidence type="ECO:0000256" key="4">
    <source>
        <dbReference type="ARBA" id="ARBA00012026"/>
    </source>
</evidence>
<organism evidence="16 17">
    <name type="scientific">Candidatus Pseudothioglobus singularis PS1</name>
    <dbReference type="NCBI Taxonomy" id="1125411"/>
    <lineage>
        <taxon>Bacteria</taxon>
        <taxon>Pseudomonadati</taxon>
        <taxon>Pseudomonadota</taxon>
        <taxon>Gammaproteobacteria</taxon>
        <taxon>Candidatus Pseudothioglobaceae</taxon>
        <taxon>Candidatus Pseudothioglobus</taxon>
    </lineage>
</organism>
<feature type="binding site" evidence="10 12">
    <location>
        <position position="194"/>
    </location>
    <ligand>
        <name>substrate</name>
    </ligand>
</feature>
<dbReference type="PANTHER" id="PTHR31637:SF0">
    <property type="entry name" value="2,3-BISPHOSPHOGLYCERATE-INDEPENDENT PHOSPHOGLYCERATE MUTASE"/>
    <property type="match status" value="1"/>
</dbReference>
<dbReference type="SUPFAM" id="SSF64158">
    <property type="entry name" value="2,3-Bisphosphoglycerate-independent phosphoglycerate mutase, substrate-binding domain"/>
    <property type="match status" value="1"/>
</dbReference>
<dbReference type="NCBIfam" id="TIGR01307">
    <property type="entry name" value="pgm_bpd_ind"/>
    <property type="match status" value="1"/>
</dbReference>
<keyword evidence="17" id="KW-1185">Reference proteome</keyword>
<sequence>MSSQMKNTKLLLILDGWGYSSNSANNAIALAKTPNWDLFIKNYPNTLIGTSGESVGLPIGQMGNSEVGHLTIGSGRIIEQDFTRIDNDIDSGEFFNNKTLCKALELASQNNKAVHILGLLSDGGVHSHQNHIFAALELAKQKNCNQVYFHVFTDGRDTPPNSASKYIEQLESKISETNVGRIVSVVGRFYAMDRDNRWERVAQAYDLISGEKAERSSESAIEAIQQAYKLGENDEFIAPTSIGEAVKINQDDLVIFMNYRADRAREITLALTSRAFDEFSRKHFVKCNFICLTEYKKDLNLECAYPPISVKNTLGDCVSSSGFNQLRIAETEKYAHVTFFFNGGEEEILPGEDRRLIQSPNVKTYDLQPEMSVYELTDNLISALEENKYKLIVCNFANTDMVGHTGNLDAAIKAVEAVDNCLGKIYKVASENATEILITADHGNAEQMVDSNTQKSHTAHTTNPVPLIYIGKKKASLLGPHLGTLADLAPTLLALMDIKQPAEMSGQNLLIE</sequence>
<accession>A0A0M4M158</accession>
<keyword evidence="8 10" id="KW-0413">Isomerase</keyword>
<evidence type="ECO:0000256" key="5">
    <source>
        <dbReference type="ARBA" id="ARBA00022723"/>
    </source>
</evidence>
<dbReference type="KEGG" id="tsn:W908_00140"/>
<dbReference type="GO" id="GO:0005829">
    <property type="term" value="C:cytosol"/>
    <property type="evidence" value="ECO:0007669"/>
    <property type="project" value="TreeGrafter"/>
</dbReference>
<dbReference type="Gene3D" id="3.40.1450.10">
    <property type="entry name" value="BPG-independent phosphoglycerate mutase, domain B"/>
    <property type="match status" value="1"/>
</dbReference>
<feature type="domain" description="Metalloenzyme" evidence="14">
    <location>
        <begin position="10"/>
        <end position="499"/>
    </location>
</feature>
<comment type="similarity">
    <text evidence="3 10">Belongs to the BPG-independent phosphoglycerate mutase family.</text>
</comment>
<evidence type="ECO:0000256" key="8">
    <source>
        <dbReference type="ARBA" id="ARBA00023235"/>
    </source>
</evidence>
<feature type="binding site" evidence="10 12">
    <location>
        <position position="333"/>
    </location>
    <ligand>
        <name>substrate</name>
    </ligand>
</feature>